<protein>
    <submittedName>
        <fullName evidence="8">Response regulator protein GraR</fullName>
    </submittedName>
</protein>
<dbReference type="SMART" id="SM00862">
    <property type="entry name" value="Trans_reg_C"/>
    <property type="match status" value="1"/>
</dbReference>
<organism evidence="8">
    <name type="scientific">Anaerococcus vaginalis</name>
    <dbReference type="NCBI Taxonomy" id="33037"/>
    <lineage>
        <taxon>Bacteria</taxon>
        <taxon>Bacillati</taxon>
        <taxon>Bacillota</taxon>
        <taxon>Tissierellia</taxon>
        <taxon>Tissierellales</taxon>
        <taxon>Peptoniphilaceae</taxon>
        <taxon>Anaerococcus</taxon>
    </lineage>
</organism>
<dbReference type="GO" id="GO:0006355">
    <property type="term" value="P:regulation of DNA-templated transcription"/>
    <property type="evidence" value="ECO:0007669"/>
    <property type="project" value="InterPro"/>
</dbReference>
<dbReference type="InterPro" id="IPR001867">
    <property type="entry name" value="OmpR/PhoB-type_DNA-bd"/>
</dbReference>
<feature type="modified residue" description="4-aspartylphosphate" evidence="4">
    <location>
        <position position="51"/>
    </location>
</feature>
<evidence type="ECO:0000259" key="6">
    <source>
        <dbReference type="PROSITE" id="PS50110"/>
    </source>
</evidence>
<dbReference type="InterPro" id="IPR001789">
    <property type="entry name" value="Sig_transdc_resp-reg_receiver"/>
</dbReference>
<dbReference type="Gene3D" id="1.10.10.10">
    <property type="entry name" value="Winged helix-like DNA-binding domain superfamily/Winged helix DNA-binding domain"/>
    <property type="match status" value="1"/>
</dbReference>
<evidence type="ECO:0000256" key="1">
    <source>
        <dbReference type="ARBA" id="ARBA00023015"/>
    </source>
</evidence>
<dbReference type="GO" id="GO:0000156">
    <property type="term" value="F:phosphorelay response regulator activity"/>
    <property type="evidence" value="ECO:0007669"/>
    <property type="project" value="TreeGrafter"/>
</dbReference>
<evidence type="ECO:0000256" key="5">
    <source>
        <dbReference type="PROSITE-ProRule" id="PRU01091"/>
    </source>
</evidence>
<evidence type="ECO:0000313" key="8">
    <source>
        <dbReference type="EMBL" id="VYS92051.1"/>
    </source>
</evidence>
<keyword evidence="4" id="KW-0597">Phosphoprotein</keyword>
<dbReference type="Pfam" id="PF00072">
    <property type="entry name" value="Response_reg"/>
    <property type="match status" value="1"/>
</dbReference>
<dbReference type="AlphaFoldDB" id="A0A6N2SIS6"/>
<dbReference type="Gene3D" id="3.40.50.2300">
    <property type="match status" value="1"/>
</dbReference>
<keyword evidence="1" id="KW-0805">Transcription regulation</keyword>
<feature type="DNA-binding region" description="OmpR/PhoB-type" evidence="5">
    <location>
        <begin position="125"/>
        <end position="222"/>
    </location>
</feature>
<evidence type="ECO:0000259" key="7">
    <source>
        <dbReference type="PROSITE" id="PS51755"/>
    </source>
</evidence>
<dbReference type="RefSeq" id="WP_156328828.1">
    <property type="nucleotide sequence ID" value="NZ_CACRSW010000012.1"/>
</dbReference>
<dbReference type="GO" id="GO:0000976">
    <property type="term" value="F:transcription cis-regulatory region binding"/>
    <property type="evidence" value="ECO:0007669"/>
    <property type="project" value="TreeGrafter"/>
</dbReference>
<dbReference type="SUPFAM" id="SSF52172">
    <property type="entry name" value="CheY-like"/>
    <property type="match status" value="1"/>
</dbReference>
<dbReference type="GO" id="GO:0005829">
    <property type="term" value="C:cytosol"/>
    <property type="evidence" value="ECO:0007669"/>
    <property type="project" value="TreeGrafter"/>
</dbReference>
<dbReference type="InterPro" id="IPR036388">
    <property type="entry name" value="WH-like_DNA-bd_sf"/>
</dbReference>
<feature type="domain" description="Response regulatory" evidence="6">
    <location>
        <begin position="2"/>
        <end position="115"/>
    </location>
</feature>
<evidence type="ECO:0000256" key="3">
    <source>
        <dbReference type="ARBA" id="ARBA00023163"/>
    </source>
</evidence>
<dbReference type="PANTHER" id="PTHR48111:SF43">
    <property type="entry name" value="STAGE 0 SPORULATION PROTEIN A HOMOLOG"/>
    <property type="match status" value="1"/>
</dbReference>
<dbReference type="InterPro" id="IPR011006">
    <property type="entry name" value="CheY-like_superfamily"/>
</dbReference>
<gene>
    <name evidence="8" type="primary">graR</name>
    <name evidence="8" type="ORF">AVLFYP127_00226</name>
</gene>
<accession>A0A6N2SIS6</accession>
<dbReference type="GO" id="GO:0032993">
    <property type="term" value="C:protein-DNA complex"/>
    <property type="evidence" value="ECO:0007669"/>
    <property type="project" value="TreeGrafter"/>
</dbReference>
<sequence length="222" mass="26008">MDIFIVEDDKKICEELCFQLELLGYKCFVPNDFSNILDEFQKRDYKLVLMDLKLPFENGFYWCEKIREISNLPIIFLTSAADDINLINAINYGADDFISKPFSMQVLNMKIKALLRRSYDFSGKNLNLSYKNISLIKDKMILKINDKEINLSKNEFLILEILMENPQKIVSREAIMDKLWATDSFIDDNTLTVNINRLRKKLKNLGLDDFIQTKKGVGYFIK</sequence>
<keyword evidence="3" id="KW-0804">Transcription</keyword>
<dbReference type="PROSITE" id="PS51755">
    <property type="entry name" value="OMPR_PHOB"/>
    <property type="match status" value="1"/>
</dbReference>
<dbReference type="PROSITE" id="PS50110">
    <property type="entry name" value="RESPONSE_REGULATORY"/>
    <property type="match status" value="1"/>
</dbReference>
<dbReference type="PANTHER" id="PTHR48111">
    <property type="entry name" value="REGULATOR OF RPOS"/>
    <property type="match status" value="1"/>
</dbReference>
<evidence type="ECO:0000256" key="2">
    <source>
        <dbReference type="ARBA" id="ARBA00023125"/>
    </source>
</evidence>
<name>A0A6N2SIS6_9FIRM</name>
<keyword evidence="2 5" id="KW-0238">DNA-binding</keyword>
<dbReference type="Pfam" id="PF00486">
    <property type="entry name" value="Trans_reg_C"/>
    <property type="match status" value="1"/>
</dbReference>
<dbReference type="SMART" id="SM00448">
    <property type="entry name" value="REC"/>
    <property type="match status" value="1"/>
</dbReference>
<proteinExistence type="predicted"/>
<feature type="domain" description="OmpR/PhoB-type" evidence="7">
    <location>
        <begin position="125"/>
        <end position="222"/>
    </location>
</feature>
<evidence type="ECO:0000256" key="4">
    <source>
        <dbReference type="PROSITE-ProRule" id="PRU00169"/>
    </source>
</evidence>
<reference evidence="8" key="1">
    <citation type="submission" date="2019-11" db="EMBL/GenBank/DDBJ databases">
        <authorList>
            <person name="Feng L."/>
        </authorList>
    </citation>
    <scope>NUCLEOTIDE SEQUENCE</scope>
    <source>
        <strain evidence="8">AvaginalisLFYP127</strain>
    </source>
</reference>
<dbReference type="CDD" id="cd00383">
    <property type="entry name" value="trans_reg_C"/>
    <property type="match status" value="1"/>
</dbReference>
<dbReference type="EMBL" id="CACRSW010000012">
    <property type="protein sequence ID" value="VYS92051.1"/>
    <property type="molecule type" value="Genomic_DNA"/>
</dbReference>
<dbReference type="InterPro" id="IPR039420">
    <property type="entry name" value="WalR-like"/>
</dbReference>